<proteinExistence type="predicted"/>
<dbReference type="InterPro" id="IPR013783">
    <property type="entry name" value="Ig-like_fold"/>
</dbReference>
<dbReference type="EMBL" id="JAFDVH010000001">
    <property type="protein sequence ID" value="KAG7491411.1"/>
    <property type="molecule type" value="Genomic_DNA"/>
</dbReference>
<dbReference type="Pfam" id="PF07654">
    <property type="entry name" value="C1-set"/>
    <property type="match status" value="2"/>
</dbReference>
<evidence type="ECO:0000313" key="5">
    <source>
        <dbReference type="Proteomes" id="UP001046870"/>
    </source>
</evidence>
<organism evidence="4 5">
    <name type="scientific">Megalops atlanticus</name>
    <name type="common">Tarpon</name>
    <name type="synonym">Clupea gigantea</name>
    <dbReference type="NCBI Taxonomy" id="7932"/>
    <lineage>
        <taxon>Eukaryota</taxon>
        <taxon>Metazoa</taxon>
        <taxon>Chordata</taxon>
        <taxon>Craniata</taxon>
        <taxon>Vertebrata</taxon>
        <taxon>Euteleostomi</taxon>
        <taxon>Actinopterygii</taxon>
        <taxon>Neopterygii</taxon>
        <taxon>Teleostei</taxon>
        <taxon>Elopiformes</taxon>
        <taxon>Megalopidae</taxon>
        <taxon>Megalops</taxon>
    </lineage>
</organism>
<dbReference type="InterPro" id="IPR036179">
    <property type="entry name" value="Ig-like_dom_sf"/>
</dbReference>
<dbReference type="InterPro" id="IPR003597">
    <property type="entry name" value="Ig_C1-set"/>
</dbReference>
<evidence type="ECO:0000259" key="3">
    <source>
        <dbReference type="PROSITE" id="PS50835"/>
    </source>
</evidence>
<sequence>MQHCDAFDYWGKGTQVTVASGEPPSVFLLLPSCTASSSSSVTLGCLFQRSSPSSTFSWHQDGKQLSDKGTSYPNIFKNGAFVQTNIITLPRSSWKEDSEYFCKAGTDSSNMMKNKEKTSNKPCLEVTLKPPRVREMFINNQAVLDCDITGEEQAAVTAATVTWTVDGTVVNNGNTRTSIAKQDGHVYRKTSTVTLGQKDWFDGKQIQCSVQQSSDKPPINKAVRLEQKNKTPPTVLVLSPTQQQLSGKNDVMSGVPGDKHLSL</sequence>
<keyword evidence="1" id="KW-0393">Immunoglobulin domain</keyword>
<comment type="caution">
    <text evidence="4">The sequence shown here is derived from an EMBL/GenBank/DDBJ whole genome shotgun (WGS) entry which is preliminary data.</text>
</comment>
<reference evidence="4" key="1">
    <citation type="submission" date="2021-01" db="EMBL/GenBank/DDBJ databases">
        <authorList>
            <person name="Zahm M."/>
            <person name="Roques C."/>
            <person name="Cabau C."/>
            <person name="Klopp C."/>
            <person name="Donnadieu C."/>
            <person name="Jouanno E."/>
            <person name="Lampietro C."/>
            <person name="Louis A."/>
            <person name="Herpin A."/>
            <person name="Echchiki A."/>
            <person name="Berthelot C."/>
            <person name="Parey E."/>
            <person name="Roest-Crollius H."/>
            <person name="Braasch I."/>
            <person name="Postlethwait J."/>
            <person name="Bobe J."/>
            <person name="Montfort J."/>
            <person name="Bouchez O."/>
            <person name="Begum T."/>
            <person name="Mejri S."/>
            <person name="Adams A."/>
            <person name="Chen W.-J."/>
            <person name="Guiguen Y."/>
        </authorList>
    </citation>
    <scope>NUCLEOTIDE SEQUENCE</scope>
    <source>
        <strain evidence="4">YG-15Mar2019-1</strain>
        <tissue evidence="4">Brain</tissue>
    </source>
</reference>
<dbReference type="PANTHER" id="PTHR23411">
    <property type="entry name" value="TAPASIN"/>
    <property type="match status" value="1"/>
</dbReference>
<dbReference type="OrthoDB" id="8694217at2759"/>
<evidence type="ECO:0000256" key="2">
    <source>
        <dbReference type="SAM" id="MobiDB-lite"/>
    </source>
</evidence>
<dbReference type="SUPFAM" id="SSF48726">
    <property type="entry name" value="Immunoglobulin"/>
    <property type="match status" value="2"/>
</dbReference>
<keyword evidence="5" id="KW-1185">Reference proteome</keyword>
<gene>
    <name evidence="4" type="ORF">MATL_G00003610</name>
</gene>
<dbReference type="Gene3D" id="2.60.40.10">
    <property type="entry name" value="Immunoglobulins"/>
    <property type="match status" value="2"/>
</dbReference>
<dbReference type="SMART" id="SM00407">
    <property type="entry name" value="IGc1"/>
    <property type="match status" value="1"/>
</dbReference>
<dbReference type="PROSITE" id="PS50835">
    <property type="entry name" value="IG_LIKE"/>
    <property type="match status" value="2"/>
</dbReference>
<feature type="domain" description="Ig-like" evidence="3">
    <location>
        <begin position="122"/>
        <end position="224"/>
    </location>
</feature>
<feature type="region of interest" description="Disordered" evidence="2">
    <location>
        <begin position="240"/>
        <end position="263"/>
    </location>
</feature>
<dbReference type="AlphaFoldDB" id="A0A9D3TD55"/>
<evidence type="ECO:0000313" key="4">
    <source>
        <dbReference type="EMBL" id="KAG7491411.1"/>
    </source>
</evidence>
<name>A0A9D3TD55_MEGAT</name>
<evidence type="ECO:0000256" key="1">
    <source>
        <dbReference type="ARBA" id="ARBA00023319"/>
    </source>
</evidence>
<accession>A0A9D3TD55</accession>
<dbReference type="InterPro" id="IPR007110">
    <property type="entry name" value="Ig-like_dom"/>
</dbReference>
<dbReference type="Proteomes" id="UP001046870">
    <property type="component" value="Chromosome 1"/>
</dbReference>
<feature type="domain" description="Ig-like" evidence="3">
    <location>
        <begin position="24"/>
        <end position="119"/>
    </location>
</feature>
<protein>
    <recommendedName>
        <fullName evidence="3">Ig-like domain-containing protein</fullName>
    </recommendedName>
</protein>
<dbReference type="InterPro" id="IPR050380">
    <property type="entry name" value="Immune_Resp_Modulators"/>
</dbReference>